<feature type="modified residue" description="4-aspartylphosphate" evidence="5">
    <location>
        <position position="644"/>
    </location>
</feature>
<dbReference type="PROSITE" id="PS50110">
    <property type="entry name" value="RESPONSE_REGULATORY"/>
    <property type="match status" value="1"/>
</dbReference>
<comment type="catalytic activity">
    <reaction evidence="1">
        <text>ATP + protein L-histidine = ADP + protein N-phospho-L-histidine.</text>
        <dbReference type="EC" id="2.7.13.3"/>
    </reaction>
</comment>
<keyword evidence="4" id="KW-0902">Two-component regulatory system</keyword>
<dbReference type="Gene3D" id="3.40.50.2300">
    <property type="match status" value="1"/>
</dbReference>
<dbReference type="Gene3D" id="3.30.565.10">
    <property type="entry name" value="Histidine kinase-like ATPase, C-terminal domain"/>
    <property type="match status" value="1"/>
</dbReference>
<dbReference type="EC" id="2.7.13.3" evidence="2"/>
<evidence type="ECO:0000313" key="10">
    <source>
        <dbReference type="Proteomes" id="UP000185003"/>
    </source>
</evidence>
<dbReference type="CDD" id="cd00082">
    <property type="entry name" value="HisKA"/>
    <property type="match status" value="1"/>
</dbReference>
<keyword evidence="6" id="KW-0472">Membrane</keyword>
<dbReference type="Pfam" id="PF00072">
    <property type="entry name" value="Response_reg"/>
    <property type="match status" value="1"/>
</dbReference>
<dbReference type="PANTHER" id="PTHR45339:SF1">
    <property type="entry name" value="HYBRID SIGNAL TRANSDUCTION HISTIDINE KINASE J"/>
    <property type="match status" value="1"/>
</dbReference>
<dbReference type="Proteomes" id="UP000185003">
    <property type="component" value="Unassembled WGS sequence"/>
</dbReference>
<dbReference type="PROSITE" id="PS50109">
    <property type="entry name" value="HIS_KIN"/>
    <property type="match status" value="1"/>
</dbReference>
<proteinExistence type="predicted"/>
<dbReference type="InterPro" id="IPR011006">
    <property type="entry name" value="CheY-like_superfamily"/>
</dbReference>
<keyword evidence="3 5" id="KW-0597">Phosphoprotein</keyword>
<dbReference type="AlphaFoldDB" id="A0A1N6DNB1"/>
<accession>A0A1N6DNB1</accession>
<dbReference type="CDD" id="cd17546">
    <property type="entry name" value="REC_hyHK_CKI1_RcsC-like"/>
    <property type="match status" value="1"/>
</dbReference>
<evidence type="ECO:0000256" key="2">
    <source>
        <dbReference type="ARBA" id="ARBA00012438"/>
    </source>
</evidence>
<keyword evidence="6" id="KW-0812">Transmembrane</keyword>
<dbReference type="SMART" id="SM00448">
    <property type="entry name" value="REC"/>
    <property type="match status" value="1"/>
</dbReference>
<dbReference type="InterPro" id="IPR003661">
    <property type="entry name" value="HisK_dim/P_dom"/>
</dbReference>
<dbReference type="Pfam" id="PF00512">
    <property type="entry name" value="HisKA"/>
    <property type="match status" value="1"/>
</dbReference>
<dbReference type="STRING" id="536979.SAMN04488055_0940"/>
<feature type="domain" description="Response regulatory" evidence="8">
    <location>
        <begin position="595"/>
        <end position="713"/>
    </location>
</feature>
<keyword evidence="9" id="KW-0808">Transferase</keyword>
<evidence type="ECO:0000259" key="7">
    <source>
        <dbReference type="PROSITE" id="PS50109"/>
    </source>
</evidence>
<dbReference type="InterPro" id="IPR005467">
    <property type="entry name" value="His_kinase_dom"/>
</dbReference>
<feature type="domain" description="Histidine kinase" evidence="7">
    <location>
        <begin position="352"/>
        <end position="574"/>
    </location>
</feature>
<dbReference type="SUPFAM" id="SSF55874">
    <property type="entry name" value="ATPase domain of HSP90 chaperone/DNA topoisomerase II/histidine kinase"/>
    <property type="match status" value="1"/>
</dbReference>
<dbReference type="FunFam" id="3.30.565.10:FF:000010">
    <property type="entry name" value="Sensor histidine kinase RcsC"/>
    <property type="match status" value="1"/>
</dbReference>
<evidence type="ECO:0000256" key="3">
    <source>
        <dbReference type="ARBA" id="ARBA00022553"/>
    </source>
</evidence>
<evidence type="ECO:0000256" key="6">
    <source>
        <dbReference type="SAM" id="Phobius"/>
    </source>
</evidence>
<dbReference type="SMART" id="SM00388">
    <property type="entry name" value="HisKA"/>
    <property type="match status" value="1"/>
</dbReference>
<feature type="transmembrane region" description="Helical" evidence="6">
    <location>
        <begin position="306"/>
        <end position="326"/>
    </location>
</feature>
<dbReference type="SMART" id="SM00387">
    <property type="entry name" value="HATPase_c"/>
    <property type="match status" value="1"/>
</dbReference>
<dbReference type="InterPro" id="IPR003594">
    <property type="entry name" value="HATPase_dom"/>
</dbReference>
<reference evidence="9 10" key="1">
    <citation type="submission" date="2016-11" db="EMBL/GenBank/DDBJ databases">
        <authorList>
            <person name="Jaros S."/>
            <person name="Januszkiewicz K."/>
            <person name="Wedrychowicz H."/>
        </authorList>
    </citation>
    <scope>NUCLEOTIDE SEQUENCE [LARGE SCALE GENOMIC DNA]</scope>
    <source>
        <strain evidence="9 10">DSM 24787</strain>
    </source>
</reference>
<dbReference type="SUPFAM" id="SSF52172">
    <property type="entry name" value="CheY-like"/>
    <property type="match status" value="1"/>
</dbReference>
<gene>
    <name evidence="9" type="ORF">SAMN04488055_0940</name>
</gene>
<evidence type="ECO:0000256" key="4">
    <source>
        <dbReference type="ARBA" id="ARBA00023012"/>
    </source>
</evidence>
<dbReference type="InterPro" id="IPR036097">
    <property type="entry name" value="HisK_dim/P_sf"/>
</dbReference>
<evidence type="ECO:0000259" key="8">
    <source>
        <dbReference type="PROSITE" id="PS50110"/>
    </source>
</evidence>
<organism evidence="9 10">
    <name type="scientific">Chitinophaga niabensis</name>
    <dbReference type="NCBI Taxonomy" id="536979"/>
    <lineage>
        <taxon>Bacteria</taxon>
        <taxon>Pseudomonadati</taxon>
        <taxon>Bacteroidota</taxon>
        <taxon>Chitinophagia</taxon>
        <taxon>Chitinophagales</taxon>
        <taxon>Chitinophagaceae</taxon>
        <taxon>Chitinophaga</taxon>
    </lineage>
</organism>
<keyword evidence="6" id="KW-1133">Transmembrane helix</keyword>
<evidence type="ECO:0000313" key="9">
    <source>
        <dbReference type="EMBL" id="SIN72265.1"/>
    </source>
</evidence>
<dbReference type="InterPro" id="IPR001789">
    <property type="entry name" value="Sig_transdc_resp-reg_receiver"/>
</dbReference>
<dbReference type="CDD" id="cd16922">
    <property type="entry name" value="HATPase_EvgS-ArcB-TorS-like"/>
    <property type="match status" value="1"/>
</dbReference>
<dbReference type="EMBL" id="FSRA01000001">
    <property type="protein sequence ID" value="SIN72265.1"/>
    <property type="molecule type" value="Genomic_DNA"/>
</dbReference>
<evidence type="ECO:0000256" key="5">
    <source>
        <dbReference type="PROSITE-ProRule" id="PRU00169"/>
    </source>
</evidence>
<keyword evidence="9" id="KW-0418">Kinase</keyword>
<evidence type="ECO:0000256" key="1">
    <source>
        <dbReference type="ARBA" id="ARBA00000085"/>
    </source>
</evidence>
<sequence>MEPKQFQTPGMKRREGQRLAYGYILLAFLVILLVSVVLFGFFKQQRIKQLNSSVHELAHTEVNMERIEHAVQTMYEAENYFRLFTLTYQNIHFARYSKALAIVAADLDTLENKELKGMLRDKENKSSIFLKVKAATDSLLNMNQDWDTTKEREIFEPVTSAHFKQYIQVDTVYPNAVNTGKKRKLFGRVADAITNKKRNEPGPAAAPTVVRTTITADPKSTRYNRQQLENIHAYYSHLFKNIAAGNANLNKKELEMINANDQLLKTLLADLQIFKQERLKAAHQLKTALKDDISILLSKLNWETRFGALLIVLLAIAILVLIWFSYRNGLQLDHARNKAIRFSKLKSDFVASMSHEIRTPLGSVIGFSEQLGKTNLNQEQEEILDAINLSANMLLSVVNNVLDFSKLEEKKLTLEYSTFSPKKVIEDIAKGMYIQAYRKNLKLHTQCSFSENMLVEGDEFRLKQILFNLTGNAIKFTSEGSVTIKANLQPQAGKQVLSVAITDTGTGIDRKHIRHIFDEFTQVSSAQDSHAREDGSGLGLTIVKSIVDLHSGKLDVDSVPGQGSTFSFTIPYMPAAVVDQTPALPADHPLPKMMHVLVVDDNNMNRRVLEMILLKINTTFHSATNGIEALHLMEQHDFDMVFTDIQMPEMDGLTLARNIRQLKDRDKAGLPIIAITGNAVKEDLDRYLDAGINSYILKPFREKEILETLRNEVSQK</sequence>
<dbReference type="SUPFAM" id="SSF47384">
    <property type="entry name" value="Homodimeric domain of signal transducing histidine kinase"/>
    <property type="match status" value="1"/>
</dbReference>
<dbReference type="PRINTS" id="PR00344">
    <property type="entry name" value="BCTRLSENSOR"/>
</dbReference>
<dbReference type="Pfam" id="PF02518">
    <property type="entry name" value="HATPase_c"/>
    <property type="match status" value="1"/>
</dbReference>
<dbReference type="Gene3D" id="1.10.287.130">
    <property type="match status" value="1"/>
</dbReference>
<keyword evidence="10" id="KW-1185">Reference proteome</keyword>
<dbReference type="InterPro" id="IPR004358">
    <property type="entry name" value="Sig_transdc_His_kin-like_C"/>
</dbReference>
<dbReference type="GO" id="GO:0000155">
    <property type="term" value="F:phosphorelay sensor kinase activity"/>
    <property type="evidence" value="ECO:0007669"/>
    <property type="project" value="InterPro"/>
</dbReference>
<feature type="transmembrane region" description="Helical" evidence="6">
    <location>
        <begin position="20"/>
        <end position="42"/>
    </location>
</feature>
<dbReference type="InterPro" id="IPR036890">
    <property type="entry name" value="HATPase_C_sf"/>
</dbReference>
<protein>
    <recommendedName>
        <fullName evidence="2">histidine kinase</fullName>
        <ecNumber evidence="2">2.7.13.3</ecNumber>
    </recommendedName>
</protein>
<dbReference type="PANTHER" id="PTHR45339">
    <property type="entry name" value="HYBRID SIGNAL TRANSDUCTION HISTIDINE KINASE J"/>
    <property type="match status" value="1"/>
</dbReference>
<name>A0A1N6DNB1_9BACT</name>